<dbReference type="PANTHER" id="PTHR11680">
    <property type="entry name" value="SERINE HYDROXYMETHYLTRANSFERASE"/>
    <property type="match status" value="1"/>
</dbReference>
<dbReference type="GO" id="GO:0008168">
    <property type="term" value="F:methyltransferase activity"/>
    <property type="evidence" value="ECO:0007669"/>
    <property type="project" value="UniProtKB-KW"/>
</dbReference>
<dbReference type="FunFam" id="3.40.640.10:FF:000001">
    <property type="entry name" value="Serine hydroxymethyltransferase"/>
    <property type="match status" value="1"/>
</dbReference>
<evidence type="ECO:0000256" key="10">
    <source>
        <dbReference type="ARBA" id="ARBA00054606"/>
    </source>
</evidence>
<evidence type="ECO:0000256" key="1">
    <source>
        <dbReference type="ARBA" id="ARBA00001933"/>
    </source>
</evidence>
<feature type="binding site" evidence="11">
    <location>
        <begin position="396"/>
        <end position="398"/>
    </location>
    <ligand>
        <name>(6S)-5,6,7,8-tetrahydrofolate</name>
        <dbReference type="ChEBI" id="CHEBI:57453"/>
    </ligand>
</feature>
<dbReference type="InterPro" id="IPR039429">
    <property type="entry name" value="SHMT-like_dom"/>
</dbReference>
<dbReference type="GO" id="GO:0005829">
    <property type="term" value="C:cytosol"/>
    <property type="evidence" value="ECO:0007669"/>
    <property type="project" value="TreeGrafter"/>
</dbReference>
<keyword evidence="7 11" id="KW-0028">Amino-acid biosynthesis</keyword>
<comment type="pathway">
    <text evidence="11">One-carbon metabolism; tetrahydrofolate interconversion.</text>
</comment>
<comment type="catalytic activity">
    <reaction evidence="11">
        <text>(6R)-5,10-methylene-5,6,7,8-tetrahydrofolate + glycine + H2O = (6S)-5,6,7,8-tetrahydrofolate + L-serine</text>
        <dbReference type="Rhea" id="RHEA:15481"/>
        <dbReference type="ChEBI" id="CHEBI:15377"/>
        <dbReference type="ChEBI" id="CHEBI:15636"/>
        <dbReference type="ChEBI" id="CHEBI:33384"/>
        <dbReference type="ChEBI" id="CHEBI:57305"/>
        <dbReference type="ChEBI" id="CHEBI:57453"/>
        <dbReference type="EC" id="2.1.2.1"/>
    </reaction>
</comment>
<dbReference type="STRING" id="1423753.FD28_GL002476"/>
<evidence type="ECO:0000256" key="5">
    <source>
        <dbReference type="ARBA" id="ARBA00022490"/>
    </source>
</evidence>
<dbReference type="Proteomes" id="UP000051580">
    <property type="component" value="Unassembled WGS sequence"/>
</dbReference>
<evidence type="ECO:0000256" key="4">
    <source>
        <dbReference type="ARBA" id="ARBA00011738"/>
    </source>
</evidence>
<dbReference type="EC" id="2.1.2.1" evidence="11"/>
<reference evidence="14 15" key="1">
    <citation type="journal article" date="2015" name="Genome Announc.">
        <title>Expanding the biotechnology potential of lactobacilli through comparative genomics of 213 strains and associated genera.</title>
        <authorList>
            <person name="Sun Z."/>
            <person name="Harris H.M."/>
            <person name="McCann A."/>
            <person name="Guo C."/>
            <person name="Argimon S."/>
            <person name="Zhang W."/>
            <person name="Yang X."/>
            <person name="Jeffery I.B."/>
            <person name="Cooney J.C."/>
            <person name="Kagawa T.F."/>
            <person name="Liu W."/>
            <person name="Song Y."/>
            <person name="Salvetti E."/>
            <person name="Wrobel A."/>
            <person name="Rasinkangas P."/>
            <person name="Parkhill J."/>
            <person name="Rea M.C."/>
            <person name="O'Sullivan O."/>
            <person name="Ritari J."/>
            <person name="Douillard F.P."/>
            <person name="Paul Ross R."/>
            <person name="Yang R."/>
            <person name="Briner A.E."/>
            <person name="Felis G.E."/>
            <person name="de Vos W.M."/>
            <person name="Barrangou R."/>
            <person name="Klaenhammer T.R."/>
            <person name="Caufield P.W."/>
            <person name="Cui Y."/>
            <person name="Zhang H."/>
            <person name="O'Toole P.W."/>
        </authorList>
    </citation>
    <scope>NUCLEOTIDE SEQUENCE [LARGE SCALE GENOMIC DNA]</scope>
    <source>
        <strain evidence="14 15">DSM 16381</strain>
    </source>
</reference>
<evidence type="ECO:0000259" key="13">
    <source>
        <dbReference type="Pfam" id="PF00464"/>
    </source>
</evidence>
<comment type="caution">
    <text evidence="14">The sequence shown here is derived from an EMBL/GenBank/DDBJ whole genome shotgun (WGS) entry which is preliminary data.</text>
</comment>
<comment type="function">
    <text evidence="10">Catalyzes the reversible interconversion of serine and glycine with tetrahydrofolate (THF) serving as the one-carbon carrier. This reaction serves as the major source of one-carbon groups required for the biosynthesis of purines, thymidylate, methionine, and other important biomolecules. Also exhibits THF-independent aldolase activity toward beta-hydroxyamino acids, producing glycine and aldehydes, via a retro-aldol mechanism. Thus, is able to catalyze the cleavage of L-allo-threonine.</text>
</comment>
<dbReference type="PATRIC" id="fig|1423753.3.peg.2596"/>
<feature type="binding site" evidence="11">
    <location>
        <begin position="167"/>
        <end position="169"/>
    </location>
    <ligand>
        <name>(6S)-5,6,7,8-tetrahydrofolate</name>
        <dbReference type="ChEBI" id="CHEBI:57453"/>
    </ligand>
</feature>
<dbReference type="InterPro" id="IPR001085">
    <property type="entry name" value="Ser_HO-MeTrfase"/>
</dbReference>
<evidence type="ECO:0000256" key="6">
    <source>
        <dbReference type="ARBA" id="ARBA00022563"/>
    </source>
</evidence>
<dbReference type="Gene3D" id="3.40.640.10">
    <property type="entry name" value="Type I PLP-dependent aspartate aminotransferase-like (Major domain)"/>
    <property type="match status" value="1"/>
</dbReference>
<evidence type="ECO:0000256" key="7">
    <source>
        <dbReference type="ARBA" id="ARBA00022605"/>
    </source>
</evidence>
<keyword evidence="9 11" id="KW-0663">Pyridoxal phosphate</keyword>
<dbReference type="InterPro" id="IPR049943">
    <property type="entry name" value="Ser_HO-MeTrfase-like"/>
</dbReference>
<evidence type="ECO:0000256" key="2">
    <source>
        <dbReference type="ARBA" id="ARBA00004496"/>
    </source>
</evidence>
<dbReference type="AlphaFoldDB" id="A0A0R1URU2"/>
<feature type="modified residue" description="N6-(pyridoxal phosphate)lysine" evidence="11 12">
    <location>
        <position position="272"/>
    </location>
</feature>
<dbReference type="PANTHER" id="PTHR11680:SF35">
    <property type="entry name" value="SERINE HYDROXYMETHYLTRANSFERASE 1"/>
    <property type="match status" value="1"/>
</dbReference>
<dbReference type="HAMAP" id="MF_00051">
    <property type="entry name" value="SHMT"/>
    <property type="match status" value="1"/>
</dbReference>
<feature type="domain" description="Serine hydroxymethyltransferase-like" evidence="13">
    <location>
        <begin position="51"/>
        <end position="427"/>
    </location>
</feature>
<dbReference type="GO" id="GO:0032259">
    <property type="term" value="P:methylation"/>
    <property type="evidence" value="ECO:0007669"/>
    <property type="project" value="UniProtKB-KW"/>
</dbReference>
<organism evidence="14 15">
    <name type="scientific">Levilactobacillus hammesii DSM 16381</name>
    <dbReference type="NCBI Taxonomy" id="1423753"/>
    <lineage>
        <taxon>Bacteria</taxon>
        <taxon>Bacillati</taxon>
        <taxon>Bacillota</taxon>
        <taxon>Bacilli</taxon>
        <taxon>Lactobacillales</taxon>
        <taxon>Lactobacillaceae</taxon>
        <taxon>Levilactobacillus</taxon>
    </lineage>
</organism>
<dbReference type="UniPathway" id="UPA00193"/>
<accession>A0A0R1URU2</accession>
<evidence type="ECO:0000256" key="8">
    <source>
        <dbReference type="ARBA" id="ARBA00022679"/>
    </source>
</evidence>
<evidence type="ECO:0000256" key="11">
    <source>
        <dbReference type="HAMAP-Rule" id="MF_00051"/>
    </source>
</evidence>
<name>A0A0R1URU2_9LACO</name>
<evidence type="ECO:0000256" key="9">
    <source>
        <dbReference type="ARBA" id="ARBA00022898"/>
    </source>
</evidence>
<comment type="subcellular location">
    <subcellularLocation>
        <location evidence="2 11">Cytoplasm</location>
    </subcellularLocation>
</comment>
<evidence type="ECO:0000256" key="12">
    <source>
        <dbReference type="PIRSR" id="PIRSR000412-50"/>
    </source>
</evidence>
<feature type="binding site" evidence="11">
    <location>
        <position position="287"/>
    </location>
    <ligand>
        <name>(6S)-5,6,7,8-tetrahydrofolate</name>
        <dbReference type="ChEBI" id="CHEBI:57453"/>
    </ligand>
</feature>
<dbReference type="InterPro" id="IPR015424">
    <property type="entry name" value="PyrdxlP-dep_Trfase"/>
</dbReference>
<feature type="site" description="Plays an important role in substrate specificity" evidence="11">
    <location>
        <position position="271"/>
    </location>
</feature>
<keyword evidence="14" id="KW-0489">Methyltransferase</keyword>
<comment type="pathway">
    <text evidence="11">Amino-acid biosynthesis; glycine biosynthesis; glycine from L-serine: step 1/1.</text>
</comment>
<dbReference type="InterPro" id="IPR015422">
    <property type="entry name" value="PyrdxlP-dep_Trfase_small"/>
</dbReference>
<comment type="similarity">
    <text evidence="3 11">Belongs to the SHMT family.</text>
</comment>
<dbReference type="InterPro" id="IPR015421">
    <property type="entry name" value="PyrdxlP-dep_Trfase_major"/>
</dbReference>
<dbReference type="CDD" id="cd00378">
    <property type="entry name" value="SHMT"/>
    <property type="match status" value="1"/>
</dbReference>
<dbReference type="GO" id="GO:0030170">
    <property type="term" value="F:pyridoxal phosphate binding"/>
    <property type="evidence" value="ECO:0007669"/>
    <property type="project" value="UniProtKB-UniRule"/>
</dbReference>
<feature type="binding site" evidence="11">
    <location>
        <position position="163"/>
    </location>
    <ligand>
        <name>(6S)-5,6,7,8-tetrahydrofolate</name>
        <dbReference type="ChEBI" id="CHEBI:57453"/>
    </ligand>
</feature>
<comment type="subunit">
    <text evidence="4 11">Homodimer.</text>
</comment>
<gene>
    <name evidence="11" type="primary">glyA</name>
    <name evidence="14" type="ORF">FD28_GL002476</name>
</gene>
<dbReference type="InterPro" id="IPR019798">
    <property type="entry name" value="Ser_HO-MeTrfase_PLP_BS"/>
</dbReference>
<sequence>MSSLMAGHFFWLQVQTAVYKKINNPNFTRSPTKFGKMKTTTVQEGSPLNFKEQDPALWDAIANEERRQEDTIELIASENIVSHAVRTAQGSVLTNKYAEGYPGKRYYGGTQYIDVVEQLAIDRAKKLFNAEYANVQPHSGSQANQAVYAAFLKPGDTILGMGLDAGGHLTHGAKVNFSGKLYEAYSYGLNPETELLDYDMIRDLALKVKPQMIVAGASAYSRTIDWHAFRAIADEVGAYLMVDMAHIAGLVAAGLHPSPVGIADVVTTTTHKTLRGPRGGLILSQAENAKRLNSAVFPGTQGGPLEHVIAGKAAAFFEDLQPDFKDYAQQIITNAAAMADEFNKLPTVRVVSGGTDNHLMTLDLSATDLNGKQAQELLDSVLITTNKESIPNETLSPFKTSGIRLGTPAITTRGFNADECREVARLIVKAVLNPNDDAVLAEVKAQVHELTQAHPLTALP</sequence>
<dbReference type="NCBIfam" id="NF000586">
    <property type="entry name" value="PRK00011.1"/>
    <property type="match status" value="1"/>
</dbReference>
<dbReference type="GO" id="GO:0035999">
    <property type="term" value="P:tetrahydrofolate interconversion"/>
    <property type="evidence" value="ECO:0007669"/>
    <property type="project" value="UniProtKB-UniRule"/>
</dbReference>
<keyword evidence="5 11" id="KW-0963">Cytoplasm</keyword>
<evidence type="ECO:0000313" key="14">
    <source>
        <dbReference type="EMBL" id="KRL95508.1"/>
    </source>
</evidence>
<dbReference type="Gene3D" id="3.90.1150.10">
    <property type="entry name" value="Aspartate Aminotransferase, domain 1"/>
    <property type="match status" value="1"/>
</dbReference>
<dbReference type="PROSITE" id="PS00096">
    <property type="entry name" value="SHMT"/>
    <property type="match status" value="1"/>
</dbReference>
<evidence type="ECO:0000313" key="15">
    <source>
        <dbReference type="Proteomes" id="UP000051580"/>
    </source>
</evidence>
<proteinExistence type="inferred from homology"/>
<dbReference type="GO" id="GO:0004372">
    <property type="term" value="F:glycine hydroxymethyltransferase activity"/>
    <property type="evidence" value="ECO:0007669"/>
    <property type="project" value="UniProtKB-UniRule"/>
</dbReference>
<dbReference type="Pfam" id="PF00464">
    <property type="entry name" value="SHMT"/>
    <property type="match status" value="1"/>
</dbReference>
<dbReference type="GO" id="GO:0019264">
    <property type="term" value="P:glycine biosynthetic process from serine"/>
    <property type="evidence" value="ECO:0007669"/>
    <property type="project" value="UniProtKB-UniRule"/>
</dbReference>
<evidence type="ECO:0000256" key="3">
    <source>
        <dbReference type="ARBA" id="ARBA00006376"/>
    </source>
</evidence>
<comment type="cofactor">
    <cofactor evidence="1 11 12">
        <name>pyridoxal 5'-phosphate</name>
        <dbReference type="ChEBI" id="CHEBI:597326"/>
    </cofactor>
</comment>
<dbReference type="UniPathway" id="UPA00288">
    <property type="reaction ID" value="UER01023"/>
</dbReference>
<keyword evidence="6 11" id="KW-0554">One-carbon metabolism</keyword>
<dbReference type="PIRSF" id="PIRSF000412">
    <property type="entry name" value="SHMT"/>
    <property type="match status" value="1"/>
</dbReference>
<keyword evidence="8 11" id="KW-0808">Transferase</keyword>
<protein>
    <recommendedName>
        <fullName evidence="11">Serine hydroxymethyltransferase</fullName>
        <shortName evidence="11">SHMT</shortName>
        <shortName evidence="11">Serine methylase</shortName>
        <ecNumber evidence="11">2.1.2.1</ecNumber>
    </recommendedName>
</protein>
<dbReference type="EMBL" id="AZFS01000046">
    <property type="protein sequence ID" value="KRL95508.1"/>
    <property type="molecule type" value="Genomic_DNA"/>
</dbReference>
<keyword evidence="15" id="KW-1185">Reference proteome</keyword>
<dbReference type="SUPFAM" id="SSF53383">
    <property type="entry name" value="PLP-dependent transferases"/>
    <property type="match status" value="1"/>
</dbReference>